<dbReference type="InterPro" id="IPR012933">
    <property type="entry name" value="HicA_mRNA_interferase"/>
</dbReference>
<name>A0A450USM8_9GAMM</name>
<evidence type="ECO:0000256" key="5">
    <source>
        <dbReference type="ARBA" id="ARBA00022801"/>
    </source>
</evidence>
<keyword evidence="2" id="KW-1277">Toxin-antitoxin system</keyword>
<comment type="similarity">
    <text evidence="1">Belongs to the HicA mRNA interferase family.</text>
</comment>
<dbReference type="Pfam" id="PF07927">
    <property type="entry name" value="HicA_toxin"/>
    <property type="match status" value="1"/>
</dbReference>
<keyword evidence="5" id="KW-0378">Hydrolase</keyword>
<evidence type="ECO:0000256" key="7">
    <source>
        <dbReference type="ARBA" id="ARBA00023016"/>
    </source>
</evidence>
<sequence>MPRKIRQLVCDLEKAGFIGRGGKGSHRNFEHPKGQRITISGQPGGDAKPYQEREVRIKIAESEQ</sequence>
<reference evidence="9" key="1">
    <citation type="submission" date="2019-02" db="EMBL/GenBank/DDBJ databases">
        <authorList>
            <person name="Gruber-Vodicka R. H."/>
            <person name="Seah K. B. B."/>
        </authorList>
    </citation>
    <scope>NUCLEOTIDE SEQUENCE</scope>
    <source>
        <strain evidence="9">BECK_M7</strain>
    </source>
</reference>
<dbReference type="GO" id="GO:0003729">
    <property type="term" value="F:mRNA binding"/>
    <property type="evidence" value="ECO:0007669"/>
    <property type="project" value="InterPro"/>
</dbReference>
<gene>
    <name evidence="9" type="ORF">BECKLFY1418B_GA0070995_10716</name>
</gene>
<dbReference type="Gene3D" id="3.30.920.30">
    <property type="entry name" value="Hypothetical protein"/>
    <property type="match status" value="1"/>
</dbReference>
<keyword evidence="3" id="KW-0540">Nuclease</keyword>
<dbReference type="AlphaFoldDB" id="A0A450USM8"/>
<keyword evidence="4" id="KW-0255">Endonuclease</keyword>
<dbReference type="GO" id="GO:0004519">
    <property type="term" value="F:endonuclease activity"/>
    <property type="evidence" value="ECO:0007669"/>
    <property type="project" value="UniProtKB-KW"/>
</dbReference>
<proteinExistence type="inferred from homology"/>
<feature type="region of interest" description="Disordered" evidence="8">
    <location>
        <begin position="20"/>
        <end position="51"/>
    </location>
</feature>
<evidence type="ECO:0000313" key="9">
    <source>
        <dbReference type="EMBL" id="VFJ95552.1"/>
    </source>
</evidence>
<evidence type="ECO:0000256" key="4">
    <source>
        <dbReference type="ARBA" id="ARBA00022759"/>
    </source>
</evidence>
<dbReference type="SUPFAM" id="SSF54786">
    <property type="entry name" value="YcfA/nrd intein domain"/>
    <property type="match status" value="1"/>
</dbReference>
<evidence type="ECO:0000256" key="8">
    <source>
        <dbReference type="SAM" id="MobiDB-lite"/>
    </source>
</evidence>
<dbReference type="GO" id="GO:0016787">
    <property type="term" value="F:hydrolase activity"/>
    <property type="evidence" value="ECO:0007669"/>
    <property type="project" value="UniProtKB-KW"/>
</dbReference>
<dbReference type="InterPro" id="IPR038570">
    <property type="entry name" value="HicA_sf"/>
</dbReference>
<evidence type="ECO:0000256" key="1">
    <source>
        <dbReference type="ARBA" id="ARBA00006620"/>
    </source>
</evidence>
<dbReference type="EMBL" id="CAADFF010000071">
    <property type="protein sequence ID" value="VFJ95552.1"/>
    <property type="molecule type" value="Genomic_DNA"/>
</dbReference>
<protein>
    <submittedName>
        <fullName evidence="9">Predicted RNA binding protein YcfA, dsRBD-like fold, HicA-like mRNA interferase family</fullName>
    </submittedName>
</protein>
<evidence type="ECO:0000256" key="6">
    <source>
        <dbReference type="ARBA" id="ARBA00022884"/>
    </source>
</evidence>
<accession>A0A450USM8</accession>
<keyword evidence="6" id="KW-0694">RNA-binding</keyword>
<evidence type="ECO:0000256" key="3">
    <source>
        <dbReference type="ARBA" id="ARBA00022722"/>
    </source>
</evidence>
<evidence type="ECO:0000256" key="2">
    <source>
        <dbReference type="ARBA" id="ARBA00022649"/>
    </source>
</evidence>
<organism evidence="9">
    <name type="scientific">Candidatus Kentrum sp. LFY</name>
    <dbReference type="NCBI Taxonomy" id="2126342"/>
    <lineage>
        <taxon>Bacteria</taxon>
        <taxon>Pseudomonadati</taxon>
        <taxon>Pseudomonadota</taxon>
        <taxon>Gammaproteobacteria</taxon>
        <taxon>Candidatus Kentrum</taxon>
    </lineage>
</organism>
<keyword evidence="7" id="KW-0346">Stress response</keyword>